<accession>A0A7X3LGH7</accession>
<evidence type="ECO:0000256" key="1">
    <source>
        <dbReference type="ARBA" id="ARBA00023015"/>
    </source>
</evidence>
<protein>
    <submittedName>
        <fullName evidence="4">WYL domain-containing protein</fullName>
    </submittedName>
</protein>
<evidence type="ECO:0000313" key="5">
    <source>
        <dbReference type="Proteomes" id="UP000460318"/>
    </source>
</evidence>
<dbReference type="PANTHER" id="PTHR34580">
    <property type="match status" value="1"/>
</dbReference>
<name>A0A7X3LGH7_9BACL</name>
<gene>
    <name evidence="4" type="ORF">GRF59_02650</name>
</gene>
<evidence type="ECO:0000256" key="2">
    <source>
        <dbReference type="ARBA" id="ARBA00023163"/>
    </source>
</evidence>
<dbReference type="Pfam" id="PF13280">
    <property type="entry name" value="WYL"/>
    <property type="match status" value="1"/>
</dbReference>
<dbReference type="SUPFAM" id="SSF46785">
    <property type="entry name" value="Winged helix' DNA-binding domain"/>
    <property type="match status" value="1"/>
</dbReference>
<keyword evidence="1" id="KW-0805">Transcription regulation</keyword>
<dbReference type="InterPro" id="IPR057727">
    <property type="entry name" value="WCX_dom"/>
</dbReference>
<dbReference type="EMBL" id="WUBI01000001">
    <property type="protein sequence ID" value="MWV42518.1"/>
    <property type="molecule type" value="Genomic_DNA"/>
</dbReference>
<dbReference type="AlphaFoldDB" id="A0A7X3LGH7"/>
<dbReference type="PROSITE" id="PS51000">
    <property type="entry name" value="HTH_DEOR_2"/>
    <property type="match status" value="1"/>
</dbReference>
<dbReference type="InterPro" id="IPR028349">
    <property type="entry name" value="PafC-like"/>
</dbReference>
<dbReference type="InterPro" id="IPR036390">
    <property type="entry name" value="WH_DNA-bd_sf"/>
</dbReference>
<dbReference type="Pfam" id="PF25583">
    <property type="entry name" value="WCX"/>
    <property type="match status" value="1"/>
</dbReference>
<dbReference type="PANTHER" id="PTHR34580:SF1">
    <property type="entry name" value="PROTEIN PAFC"/>
    <property type="match status" value="1"/>
</dbReference>
<keyword evidence="2" id="KW-0804">Transcription</keyword>
<dbReference type="InterPro" id="IPR036388">
    <property type="entry name" value="WH-like_DNA-bd_sf"/>
</dbReference>
<dbReference type="Pfam" id="PF08279">
    <property type="entry name" value="HTH_11"/>
    <property type="match status" value="1"/>
</dbReference>
<dbReference type="InterPro" id="IPR051534">
    <property type="entry name" value="CBASS_pafABC_assoc_protein"/>
</dbReference>
<feature type="domain" description="HTH deoR-type" evidence="3">
    <location>
        <begin position="2"/>
        <end position="57"/>
    </location>
</feature>
<evidence type="ECO:0000259" key="3">
    <source>
        <dbReference type="PROSITE" id="PS51000"/>
    </source>
</evidence>
<dbReference type="InterPro" id="IPR026881">
    <property type="entry name" value="WYL_dom"/>
</dbReference>
<comment type="caution">
    <text evidence="4">The sequence shown here is derived from an EMBL/GenBank/DDBJ whole genome shotgun (WGS) entry which is preliminary data.</text>
</comment>
<dbReference type="InterPro" id="IPR013196">
    <property type="entry name" value="HTH_11"/>
</dbReference>
<keyword evidence="5" id="KW-1185">Reference proteome</keyword>
<dbReference type="Gene3D" id="1.10.10.10">
    <property type="entry name" value="Winged helix-like DNA-binding domain superfamily/Winged helix DNA-binding domain"/>
    <property type="match status" value="1"/>
</dbReference>
<sequence>MNLERLMAITILLLNRKRVQAQDLADRLEVSLRTIYRDLDRLNMAGIPIVSYTGGEGGFEIMESFRLDRQMLSMDELAAITTALRGFQSSKACHGGKLDVLLEKVGALVSKAEGKGLSKTESVMIDLNPWRKSHAEKLKYEALSRAIEESKVIVFTYTNMQGNETERRIEPMGLVLKGYTWYLCGFCLQRNDFRNFRLSRIRGISALQDKFERRAISLSELNEQLGPKREDNMIDLILKFNGDARVQAEDHFDESEIERQSDGSFIVRVHYPDNDWLIGFLLSFRTGVCVVEPKRVASAVKKAAIEISEIYRGC</sequence>
<proteinExistence type="predicted"/>
<dbReference type="Proteomes" id="UP000460318">
    <property type="component" value="Unassembled WGS sequence"/>
</dbReference>
<dbReference type="PROSITE" id="PS52050">
    <property type="entry name" value="WYL"/>
    <property type="match status" value="1"/>
</dbReference>
<dbReference type="InterPro" id="IPR001034">
    <property type="entry name" value="DeoR_HTH"/>
</dbReference>
<dbReference type="PIRSF" id="PIRSF016838">
    <property type="entry name" value="PafC"/>
    <property type="match status" value="1"/>
</dbReference>
<reference evidence="4 5" key="1">
    <citation type="submission" date="2019-12" db="EMBL/GenBank/DDBJ databases">
        <title>Paenibacillus sp. nov., an endophytic bacterium isolated from the stem of Dendrobium.</title>
        <authorList>
            <person name="Zhao R."/>
        </authorList>
    </citation>
    <scope>NUCLEOTIDE SEQUENCE [LARGE SCALE GENOMIC DNA]</scope>
    <source>
        <strain evidence="4 5">HJL G12</strain>
    </source>
</reference>
<dbReference type="GO" id="GO:0003700">
    <property type="term" value="F:DNA-binding transcription factor activity"/>
    <property type="evidence" value="ECO:0007669"/>
    <property type="project" value="InterPro"/>
</dbReference>
<organism evidence="4 5">
    <name type="scientific">Paenibacillus dendrobii</name>
    <dbReference type="NCBI Taxonomy" id="2691084"/>
    <lineage>
        <taxon>Bacteria</taxon>
        <taxon>Bacillati</taxon>
        <taxon>Bacillota</taxon>
        <taxon>Bacilli</taxon>
        <taxon>Bacillales</taxon>
        <taxon>Paenibacillaceae</taxon>
        <taxon>Paenibacillus</taxon>
    </lineage>
</organism>
<evidence type="ECO:0000313" key="4">
    <source>
        <dbReference type="EMBL" id="MWV42518.1"/>
    </source>
</evidence>